<evidence type="ECO:0000256" key="1">
    <source>
        <dbReference type="ARBA" id="ARBA00009995"/>
    </source>
</evidence>
<organism evidence="4 5">
    <name type="scientific">Handroanthus impetiginosus</name>
    <dbReference type="NCBI Taxonomy" id="429701"/>
    <lineage>
        <taxon>Eukaryota</taxon>
        <taxon>Viridiplantae</taxon>
        <taxon>Streptophyta</taxon>
        <taxon>Embryophyta</taxon>
        <taxon>Tracheophyta</taxon>
        <taxon>Spermatophyta</taxon>
        <taxon>Magnoliopsida</taxon>
        <taxon>eudicotyledons</taxon>
        <taxon>Gunneridae</taxon>
        <taxon>Pentapetalae</taxon>
        <taxon>asterids</taxon>
        <taxon>lamiids</taxon>
        <taxon>Lamiales</taxon>
        <taxon>Bignoniaceae</taxon>
        <taxon>Crescentiina</taxon>
        <taxon>Tabebuia alliance</taxon>
        <taxon>Handroanthus</taxon>
    </lineage>
</organism>
<dbReference type="GO" id="GO:0016138">
    <property type="term" value="P:glycoside biosynthetic process"/>
    <property type="evidence" value="ECO:0007669"/>
    <property type="project" value="UniProtKB-ARBA"/>
</dbReference>
<keyword evidence="3 4" id="KW-0808">Transferase</keyword>
<keyword evidence="2" id="KW-0328">Glycosyltransferase</keyword>
<protein>
    <submittedName>
        <fullName evidence="4">UDP-glucuronosyl and UDP-glucosyl transferase</fullName>
    </submittedName>
</protein>
<dbReference type="FunFam" id="3.40.50.2000:FF:000060">
    <property type="entry name" value="Glycosyltransferase"/>
    <property type="match status" value="1"/>
</dbReference>
<comment type="similarity">
    <text evidence="1">Belongs to the UDP-glycosyltransferase family.</text>
</comment>
<dbReference type="PANTHER" id="PTHR48044">
    <property type="entry name" value="GLYCOSYLTRANSFERASE"/>
    <property type="match status" value="1"/>
</dbReference>
<dbReference type="Pfam" id="PF00201">
    <property type="entry name" value="UDPGT"/>
    <property type="match status" value="1"/>
</dbReference>
<dbReference type="OrthoDB" id="5835829at2759"/>
<dbReference type="AlphaFoldDB" id="A0A2G9GF99"/>
<reference evidence="5" key="1">
    <citation type="journal article" date="2018" name="Gigascience">
        <title>Genome assembly of the Pink Ipe (Handroanthus impetiginosus, Bignoniaceae), a highly valued, ecologically keystone Neotropical timber forest tree.</title>
        <authorList>
            <person name="Silva-Junior O.B."/>
            <person name="Grattapaglia D."/>
            <person name="Novaes E."/>
            <person name="Collevatti R.G."/>
        </authorList>
    </citation>
    <scope>NUCLEOTIDE SEQUENCE [LARGE SCALE GENOMIC DNA]</scope>
    <source>
        <strain evidence="5">cv. UFG-1</strain>
    </source>
</reference>
<dbReference type="CDD" id="cd03784">
    <property type="entry name" value="GT1_Gtf-like"/>
    <property type="match status" value="1"/>
</dbReference>
<comment type="caution">
    <text evidence="4">The sequence shown here is derived from an EMBL/GenBank/DDBJ whole genome shotgun (WGS) entry which is preliminary data.</text>
</comment>
<name>A0A2G9GF99_9LAMI</name>
<dbReference type="SUPFAM" id="SSF53756">
    <property type="entry name" value="UDP-Glycosyltransferase/glycogen phosphorylase"/>
    <property type="match status" value="1"/>
</dbReference>
<keyword evidence="5" id="KW-1185">Reference proteome</keyword>
<dbReference type="GO" id="GO:0008194">
    <property type="term" value="F:UDP-glycosyltransferase activity"/>
    <property type="evidence" value="ECO:0007669"/>
    <property type="project" value="InterPro"/>
</dbReference>
<dbReference type="InterPro" id="IPR002213">
    <property type="entry name" value="UDP_glucos_trans"/>
</dbReference>
<evidence type="ECO:0000256" key="2">
    <source>
        <dbReference type="ARBA" id="ARBA00022676"/>
    </source>
</evidence>
<evidence type="ECO:0000313" key="4">
    <source>
        <dbReference type="EMBL" id="PIN03968.1"/>
    </source>
</evidence>
<dbReference type="Gene3D" id="3.40.50.2000">
    <property type="entry name" value="Glycogen Phosphorylase B"/>
    <property type="match status" value="2"/>
</dbReference>
<evidence type="ECO:0000256" key="3">
    <source>
        <dbReference type="ARBA" id="ARBA00022679"/>
    </source>
</evidence>
<evidence type="ECO:0000313" key="5">
    <source>
        <dbReference type="Proteomes" id="UP000231279"/>
    </source>
</evidence>
<dbReference type="PANTHER" id="PTHR48044:SF82">
    <property type="entry name" value="GLYCOSYLTRANSFERASE"/>
    <property type="match status" value="1"/>
</dbReference>
<accession>A0A2G9GF99</accession>
<sequence length="456" mass="52488">MDSITTSFKILMFPWLAHGHIFPYLELSKRILKIKNFHIYFCSTAINLPSIKNFIDENMLENSIELVEIHLKPSQELPPHYHTTKNLPSHLNFTLLKAFQTADSSFSNIISNLKPDLLVYDIYQPWSAKQALSQGIPAVHFAPFGAATFSVVYYQYKSKDPSFPFLPLCLPDQDMETMDRLIKFLSAHVFYDDKDSFFMNHKLSSDIILLKTSKGFEGKYIEYYSNVSHKKIVPVGPLVKQEDTNEEGDFEVLKWLSMKDQLSTVYISFGSEYFLNKEEIEAIAKGLEISEVNFIWVIRFPIGEKITLKEALPQGFLERVKERGIVVETWVPQAKILAHPNTAAFVSHCGWSSVNESIYYGVPIIAMPFKLNMLIDARLVDFDGVGVEVKRDENKLYTGEELAKTIKKVVFDDSGHELRRKVRQVSDEMKRAEEEELDDAAEQLWQLCLKKKERVC</sequence>
<dbReference type="Proteomes" id="UP000231279">
    <property type="component" value="Unassembled WGS sequence"/>
</dbReference>
<proteinExistence type="inferred from homology"/>
<dbReference type="EMBL" id="NKXS01005321">
    <property type="protein sequence ID" value="PIN03968.1"/>
    <property type="molecule type" value="Genomic_DNA"/>
</dbReference>
<gene>
    <name evidence="4" type="ORF">CDL12_23497</name>
</gene>